<dbReference type="SUPFAM" id="SSF49899">
    <property type="entry name" value="Concanavalin A-like lectins/glucanases"/>
    <property type="match status" value="1"/>
</dbReference>
<dbReference type="InterPro" id="IPR051136">
    <property type="entry name" value="Intracellular_Lectin-GPT"/>
</dbReference>
<evidence type="ECO:0000256" key="1">
    <source>
        <dbReference type="ARBA" id="ARBA00004479"/>
    </source>
</evidence>
<feature type="domain" description="L-type lectin-like" evidence="9">
    <location>
        <begin position="1"/>
        <end position="189"/>
    </location>
</feature>
<feature type="region of interest" description="Disordered" evidence="6">
    <location>
        <begin position="30"/>
        <end position="62"/>
    </location>
</feature>
<evidence type="ECO:0000256" key="7">
    <source>
        <dbReference type="SAM" id="Phobius"/>
    </source>
</evidence>
<gene>
    <name evidence="10" type="ORF">HIM_07257</name>
</gene>
<evidence type="ECO:0000256" key="4">
    <source>
        <dbReference type="ARBA" id="ARBA00022989"/>
    </source>
</evidence>
<feature type="region of interest" description="Disordered" evidence="6">
    <location>
        <begin position="192"/>
        <end position="227"/>
    </location>
</feature>
<evidence type="ECO:0000313" key="10">
    <source>
        <dbReference type="EMBL" id="KJZ73463.1"/>
    </source>
</evidence>
<dbReference type="GO" id="GO:0005789">
    <property type="term" value="C:endoplasmic reticulum membrane"/>
    <property type="evidence" value="ECO:0007669"/>
    <property type="project" value="TreeGrafter"/>
</dbReference>
<accession>A0A0F7ZTP3</accession>
<evidence type="ECO:0000256" key="3">
    <source>
        <dbReference type="ARBA" id="ARBA00022729"/>
    </source>
</evidence>
<dbReference type="GO" id="GO:0005793">
    <property type="term" value="C:endoplasmic reticulum-Golgi intermediate compartment"/>
    <property type="evidence" value="ECO:0007669"/>
    <property type="project" value="TreeGrafter"/>
</dbReference>
<reference evidence="10 11" key="1">
    <citation type="journal article" date="2014" name="Genome Biol. Evol.">
        <title>Comparative genomics and transcriptomics analyses reveal divergent lifestyle features of nematode endoparasitic fungus Hirsutella minnesotensis.</title>
        <authorList>
            <person name="Lai Y."/>
            <person name="Liu K."/>
            <person name="Zhang X."/>
            <person name="Zhang X."/>
            <person name="Li K."/>
            <person name="Wang N."/>
            <person name="Shu C."/>
            <person name="Wu Y."/>
            <person name="Wang C."/>
            <person name="Bushley K.E."/>
            <person name="Xiang M."/>
            <person name="Liu X."/>
        </authorList>
    </citation>
    <scope>NUCLEOTIDE SEQUENCE [LARGE SCALE GENOMIC DNA]</scope>
    <source>
        <strain evidence="10 11">3608</strain>
    </source>
</reference>
<dbReference type="AlphaFoldDB" id="A0A0F7ZTP3"/>
<dbReference type="InterPro" id="IPR013320">
    <property type="entry name" value="ConA-like_dom_sf"/>
</dbReference>
<keyword evidence="11" id="KW-1185">Reference proteome</keyword>
<dbReference type="InterPro" id="IPR005052">
    <property type="entry name" value="Lectin_leg"/>
</dbReference>
<evidence type="ECO:0000256" key="6">
    <source>
        <dbReference type="SAM" id="MobiDB-lite"/>
    </source>
</evidence>
<evidence type="ECO:0000259" key="9">
    <source>
        <dbReference type="PROSITE" id="PS51328"/>
    </source>
</evidence>
<dbReference type="PANTHER" id="PTHR12223">
    <property type="entry name" value="VESICULAR MANNOSE-BINDING LECTIN"/>
    <property type="match status" value="1"/>
</dbReference>
<evidence type="ECO:0000256" key="5">
    <source>
        <dbReference type="ARBA" id="ARBA00023136"/>
    </source>
</evidence>
<evidence type="ECO:0000313" key="11">
    <source>
        <dbReference type="Proteomes" id="UP000054481"/>
    </source>
</evidence>
<proteinExistence type="predicted"/>
<dbReference type="Pfam" id="PF03388">
    <property type="entry name" value="Lectin_leg-like"/>
    <property type="match status" value="1"/>
</dbReference>
<dbReference type="GO" id="GO:0005537">
    <property type="term" value="F:D-mannose binding"/>
    <property type="evidence" value="ECO:0007669"/>
    <property type="project" value="TreeGrafter"/>
</dbReference>
<keyword evidence="3 8" id="KW-0732">Signal</keyword>
<comment type="subcellular location">
    <subcellularLocation>
        <location evidence="1">Membrane</location>
        <topology evidence="1">Single-pass type I membrane protein</topology>
    </subcellularLocation>
</comment>
<dbReference type="PROSITE" id="PS51328">
    <property type="entry name" value="L_LECTIN_LIKE"/>
    <property type="match status" value="1"/>
</dbReference>
<dbReference type="Gene3D" id="2.60.120.200">
    <property type="match status" value="1"/>
</dbReference>
<evidence type="ECO:0000256" key="2">
    <source>
        <dbReference type="ARBA" id="ARBA00022692"/>
    </source>
</evidence>
<dbReference type="GO" id="GO:0000139">
    <property type="term" value="C:Golgi membrane"/>
    <property type="evidence" value="ECO:0007669"/>
    <property type="project" value="TreeGrafter"/>
</dbReference>
<dbReference type="Proteomes" id="UP000054481">
    <property type="component" value="Unassembled WGS sequence"/>
</dbReference>
<dbReference type="PANTHER" id="PTHR12223:SF28">
    <property type="entry name" value="LECTIN, MANNOSE BINDING 1 LIKE"/>
    <property type="match status" value="1"/>
</dbReference>
<feature type="compositionally biased region" description="Low complexity" evidence="6">
    <location>
        <begin position="52"/>
        <end position="61"/>
    </location>
</feature>
<sequence>MRTSALSVALATLVASHSGHAQTIINELTFGHTGREPRRQPRAHPQLRHLGPPAAAAAPVDAPDRHEVGTHSIYTVGRFDGLALVVDTHGGSGGMVRGFLNDGTTDYAHHHHVDALAFGHCQYSYRNLGRPSSIKMRQTHAGFRVEVDGHPCFDTDKVSIPAGYHFGITAASPDTPDSFEIFKFVVQSDSTVSSGGGDHARHNANKKHPQQQQQHQHPQHAEPLPDESATHFKTSTAQFEDLHNRVQAMGHQLANIYEAVAQHHHENEQWHQQANRILEGVRSQLTGAHQDVLANKVKDLETELRAMHNDMSQRLVHHHDSLRTHMNDHHLGLADAMVYAVPGHGKLIFIFVGTQLLLVGAYVAYKRRRANMPKKYL</sequence>
<organism evidence="10 11">
    <name type="scientific">Hirsutella minnesotensis 3608</name>
    <dbReference type="NCBI Taxonomy" id="1043627"/>
    <lineage>
        <taxon>Eukaryota</taxon>
        <taxon>Fungi</taxon>
        <taxon>Dikarya</taxon>
        <taxon>Ascomycota</taxon>
        <taxon>Pezizomycotina</taxon>
        <taxon>Sordariomycetes</taxon>
        <taxon>Hypocreomycetidae</taxon>
        <taxon>Hypocreales</taxon>
        <taxon>Ophiocordycipitaceae</taxon>
        <taxon>Hirsutella</taxon>
    </lineage>
</organism>
<keyword evidence="4 7" id="KW-1133">Transmembrane helix</keyword>
<feature type="chain" id="PRO_5002526540" description="L-type lectin-like domain-containing protein" evidence="8">
    <location>
        <begin position="22"/>
        <end position="377"/>
    </location>
</feature>
<dbReference type="GO" id="GO:0006888">
    <property type="term" value="P:endoplasmic reticulum to Golgi vesicle-mediated transport"/>
    <property type="evidence" value="ECO:0007669"/>
    <property type="project" value="TreeGrafter"/>
</dbReference>
<evidence type="ECO:0000256" key="8">
    <source>
        <dbReference type="SAM" id="SignalP"/>
    </source>
</evidence>
<name>A0A0F7ZTP3_9HYPO</name>
<dbReference type="OrthoDB" id="10265193at2759"/>
<dbReference type="EMBL" id="KQ030535">
    <property type="protein sequence ID" value="KJZ73463.1"/>
    <property type="molecule type" value="Genomic_DNA"/>
</dbReference>
<keyword evidence="5 7" id="KW-0472">Membrane</keyword>
<protein>
    <recommendedName>
        <fullName evidence="9">L-type lectin-like domain-containing protein</fullName>
    </recommendedName>
</protein>
<keyword evidence="2 7" id="KW-0812">Transmembrane</keyword>
<feature type="transmembrane region" description="Helical" evidence="7">
    <location>
        <begin position="347"/>
        <end position="365"/>
    </location>
</feature>
<dbReference type="GO" id="GO:0030134">
    <property type="term" value="C:COPII-coated ER to Golgi transport vesicle"/>
    <property type="evidence" value="ECO:0007669"/>
    <property type="project" value="TreeGrafter"/>
</dbReference>
<feature type="signal peptide" evidence="8">
    <location>
        <begin position="1"/>
        <end position="21"/>
    </location>
</feature>